<dbReference type="Proteomes" id="UP000243348">
    <property type="component" value="Nucleomorph 3"/>
</dbReference>
<evidence type="ECO:0000256" key="1">
    <source>
        <dbReference type="ARBA" id="ARBA00004123"/>
    </source>
</evidence>
<dbReference type="Pfam" id="PF22536">
    <property type="entry name" value="WHD_POLR3C"/>
    <property type="match status" value="1"/>
</dbReference>
<comment type="subunit">
    <text evidence="5">Component of the RNA polymerase III (Pol III) complex consisting of 17 subunits.</text>
</comment>
<name>J7G2E8_9CRYP</name>
<dbReference type="PANTHER" id="PTHR12949">
    <property type="entry name" value="RNA POLYMERASE III DNA DIRECTED -RELATED"/>
    <property type="match status" value="1"/>
</dbReference>
<feature type="domain" description="DNA-directed RNA polymerase III subunit RPC3 winged-helix" evidence="6">
    <location>
        <begin position="307"/>
        <end position="382"/>
    </location>
</feature>
<evidence type="ECO:0000259" key="6">
    <source>
        <dbReference type="Pfam" id="PF22536"/>
    </source>
</evidence>
<keyword evidence="2 5" id="KW-0240">DNA-directed RNA polymerase</keyword>
<comment type="similarity">
    <text evidence="5">Belongs to the eukaryotic RPC3/POLR3C RNA polymerase subunit family.</text>
</comment>
<evidence type="ECO:0000313" key="7">
    <source>
        <dbReference type="EMBL" id="AFP65637.1"/>
    </source>
</evidence>
<protein>
    <recommendedName>
        <fullName evidence="5">DNA-directed RNA polymerase III subunit RPC3</fullName>
        <shortName evidence="5">RNA polymerase III subunit C3</shortName>
    </recommendedName>
</protein>
<comment type="subcellular location">
    <subcellularLocation>
        <location evidence="1 5">Nucleus</location>
    </subcellularLocation>
</comment>
<sequence length="457" mass="54769">MFSDIVFELSTEKIRKDFGDLCATIFQIVSYQNGCFIHELNCVFPKVQYSVIRTSLFLLFQHNIVYFSSNFHKNFCGNYIIKRIKIFSRIYEPIYRFRFLRYISLIEQEYGVIGKYLMKNFLENGQIFPMYIIKNHTINDKIKRSEIEDIFIQMARDGLVGLVLDCFYSKKTSFKIFPEKKIFLKPLFENRIFFWKISTFRLNIILRVSLVFGIINEYYGNKLLNIGRSCLCRILGVKLDYFFTGRFSIDTLIDDKNDFKKDNISNETLIIQNIEEFSSNDFFVTFKQSSIKIFYNKFLEILKIKTIENLITNQFSHEFWIVFSSLKKNVGNSEKEITKDCMLNDLIVRKQLYRMYRLGYIYIQEQEKTQDHPDIQTIFFWKLNFEMIKKKFISEILKSIFNIVLKIEDMELILIKSLFSKIIEEKIYFYKTSLSHQIKALLVSLIRLDEILLLMDF</sequence>
<keyword evidence="3 5" id="KW-0804">Transcription</keyword>
<keyword evidence="4 5" id="KW-0539">Nucleus</keyword>
<evidence type="ECO:0000313" key="8">
    <source>
        <dbReference type="Proteomes" id="UP000243348"/>
    </source>
</evidence>
<dbReference type="EMBL" id="CP003682">
    <property type="protein sequence ID" value="AFP65637.1"/>
    <property type="molecule type" value="Genomic_DNA"/>
</dbReference>
<evidence type="ECO:0000256" key="5">
    <source>
        <dbReference type="RuleBase" id="RU367076"/>
    </source>
</evidence>
<dbReference type="InterPro" id="IPR036388">
    <property type="entry name" value="WH-like_DNA-bd_sf"/>
</dbReference>
<keyword evidence="7" id="KW-0542">Nucleomorph</keyword>
<comment type="function">
    <text evidence="5">DNA-dependent RNA polymerase catalyzes the transcription of DNA into RNA using the four ribonucleoside triphosphates as substrates. Specific core component of RNA polymerase III which synthesizes small RNAs, such as 5S rRNA and tRNAs.</text>
</comment>
<geneLocation type="nucleomorph" evidence="7"/>
<proteinExistence type="inferred from homology"/>
<evidence type="ECO:0000256" key="3">
    <source>
        <dbReference type="ARBA" id="ARBA00023163"/>
    </source>
</evidence>
<gene>
    <name evidence="7" type="ORF">CMESO_493</name>
</gene>
<dbReference type="PANTHER" id="PTHR12949:SF0">
    <property type="entry name" value="DNA-DIRECTED RNA POLYMERASE III SUBUNIT RPC3"/>
    <property type="match status" value="1"/>
</dbReference>
<organism evidence="7 8">
    <name type="scientific">Chroomonas mesostigmatica CCMP1168</name>
    <dbReference type="NCBI Taxonomy" id="1195612"/>
    <lineage>
        <taxon>Eukaryota</taxon>
        <taxon>Cryptophyceae</taxon>
        <taxon>Pyrenomonadales</taxon>
        <taxon>Chroomonadaceae</taxon>
        <taxon>Chroomonas</taxon>
    </lineage>
</organism>
<reference evidence="7 8" key="1">
    <citation type="journal article" date="2012" name="Genome Biol. Evol.">
        <title>Nucleomorph genome sequence of the cryptophyte alga Chroomonas mesostigmatica CCMP1168 reveals lineage-specific gene loss and genome complexity.</title>
        <authorList>
            <person name="Moore C.E."/>
            <person name="Curtis B."/>
            <person name="Mills T."/>
            <person name="Tanifuji G."/>
            <person name="Archibald J.M."/>
        </authorList>
    </citation>
    <scope>NUCLEOTIDE SEQUENCE [LARGE SCALE GENOMIC DNA]</scope>
    <source>
        <strain evidence="7 8">CCMP1168</strain>
    </source>
</reference>
<dbReference type="InterPro" id="IPR055207">
    <property type="entry name" value="POLR3C_WHD"/>
</dbReference>
<evidence type="ECO:0000256" key="2">
    <source>
        <dbReference type="ARBA" id="ARBA00022478"/>
    </source>
</evidence>
<accession>J7G2E8</accession>
<evidence type="ECO:0000256" key="4">
    <source>
        <dbReference type="ARBA" id="ARBA00023242"/>
    </source>
</evidence>
<dbReference type="InterPro" id="IPR039748">
    <property type="entry name" value="RPC3"/>
</dbReference>
<dbReference type="AlphaFoldDB" id="J7G2E8"/>
<dbReference type="GO" id="GO:0005666">
    <property type="term" value="C:RNA polymerase III complex"/>
    <property type="evidence" value="ECO:0007669"/>
    <property type="project" value="UniProtKB-UniRule"/>
</dbReference>
<dbReference type="GO" id="GO:0003697">
    <property type="term" value="F:single-stranded DNA binding"/>
    <property type="evidence" value="ECO:0007669"/>
    <property type="project" value="UniProtKB-UniRule"/>
</dbReference>
<dbReference type="Gene3D" id="1.10.10.10">
    <property type="entry name" value="Winged helix-like DNA-binding domain superfamily/Winged helix DNA-binding domain"/>
    <property type="match status" value="2"/>
</dbReference>